<sequence length="167" mass="19303">MSRRERSGREWEVRASTLARGTHNLIRNIVENLQVEPNPDKRVIALSVGNLTLSMDHETTAHTAARVARERRRRPRITDNSERQGFVRCTVHVSLLAGSVNADTLSKWVVRIIYNAYVKTYLYDTKKCCQKKVIKLGSVAKQRFLKKEELMLHVQHKIEQLCGKYAF</sequence>
<dbReference type="Proteomes" id="UP000299102">
    <property type="component" value="Unassembled WGS sequence"/>
</dbReference>
<accession>A0A4C1XST7</accession>
<keyword evidence="1" id="KW-0032">Aminotransferase</keyword>
<name>A0A4C1XST7_EUMVA</name>
<evidence type="ECO:0000313" key="1">
    <source>
        <dbReference type="EMBL" id="GBP66558.1"/>
    </source>
</evidence>
<dbReference type="OrthoDB" id="7042322at2759"/>
<organism evidence="1 2">
    <name type="scientific">Eumeta variegata</name>
    <name type="common">Bagworm moth</name>
    <name type="synonym">Eumeta japonica</name>
    <dbReference type="NCBI Taxonomy" id="151549"/>
    <lineage>
        <taxon>Eukaryota</taxon>
        <taxon>Metazoa</taxon>
        <taxon>Ecdysozoa</taxon>
        <taxon>Arthropoda</taxon>
        <taxon>Hexapoda</taxon>
        <taxon>Insecta</taxon>
        <taxon>Pterygota</taxon>
        <taxon>Neoptera</taxon>
        <taxon>Endopterygota</taxon>
        <taxon>Lepidoptera</taxon>
        <taxon>Glossata</taxon>
        <taxon>Ditrysia</taxon>
        <taxon>Tineoidea</taxon>
        <taxon>Psychidae</taxon>
        <taxon>Oiketicinae</taxon>
        <taxon>Eumeta</taxon>
    </lineage>
</organism>
<comment type="caution">
    <text evidence="1">The sequence shown here is derived from an EMBL/GenBank/DDBJ whole genome shotgun (WGS) entry which is preliminary data.</text>
</comment>
<proteinExistence type="predicted"/>
<dbReference type="EMBL" id="BGZK01000961">
    <property type="protein sequence ID" value="GBP66558.1"/>
    <property type="molecule type" value="Genomic_DNA"/>
</dbReference>
<keyword evidence="1" id="KW-0808">Transferase</keyword>
<dbReference type="STRING" id="151549.A0A4C1XST7"/>
<dbReference type="GO" id="GO:0008483">
    <property type="term" value="F:transaminase activity"/>
    <property type="evidence" value="ECO:0007669"/>
    <property type="project" value="UniProtKB-KW"/>
</dbReference>
<reference evidence="1 2" key="1">
    <citation type="journal article" date="2019" name="Commun. Biol.">
        <title>The bagworm genome reveals a unique fibroin gene that provides high tensile strength.</title>
        <authorList>
            <person name="Kono N."/>
            <person name="Nakamura H."/>
            <person name="Ohtoshi R."/>
            <person name="Tomita M."/>
            <person name="Numata K."/>
            <person name="Arakawa K."/>
        </authorList>
    </citation>
    <scope>NUCLEOTIDE SEQUENCE [LARGE SCALE GENOMIC DNA]</scope>
</reference>
<keyword evidence="2" id="KW-1185">Reference proteome</keyword>
<evidence type="ECO:0000313" key="2">
    <source>
        <dbReference type="Proteomes" id="UP000299102"/>
    </source>
</evidence>
<gene>
    <name evidence="1" type="primary">Tat</name>
    <name evidence="1" type="ORF">EVAR_44419_1</name>
</gene>
<protein>
    <submittedName>
        <fullName evidence="1">Tyrosine aminotransferase</fullName>
    </submittedName>
</protein>
<dbReference type="AlphaFoldDB" id="A0A4C1XST7"/>